<feature type="region of interest" description="Disordered" evidence="1">
    <location>
        <begin position="1"/>
        <end position="84"/>
    </location>
</feature>
<dbReference type="PANTHER" id="PTHR21561:SF12">
    <property type="entry name" value="INO80 COMPLEX SUBUNIT B"/>
    <property type="match status" value="1"/>
</dbReference>
<gene>
    <name evidence="3" type="ORF">FFLO_06151</name>
</gene>
<keyword evidence="4" id="KW-1185">Reference proteome</keyword>
<evidence type="ECO:0000313" key="4">
    <source>
        <dbReference type="Proteomes" id="UP000812966"/>
    </source>
</evidence>
<feature type="compositionally biased region" description="Acidic residues" evidence="1">
    <location>
        <begin position="1"/>
        <end position="10"/>
    </location>
</feature>
<dbReference type="OrthoDB" id="2021186at2759"/>
<dbReference type="EMBL" id="JABELV010000183">
    <property type="protein sequence ID" value="KAG7528442.1"/>
    <property type="molecule type" value="Genomic_DNA"/>
</dbReference>
<comment type="caution">
    <text evidence="3">The sequence shown here is derived from an EMBL/GenBank/DDBJ whole genome shotgun (WGS) entry which is preliminary data.</text>
</comment>
<dbReference type="GO" id="GO:0031011">
    <property type="term" value="C:Ino80 complex"/>
    <property type="evidence" value="ECO:0007669"/>
    <property type="project" value="InterPro"/>
</dbReference>
<dbReference type="GO" id="GO:0006338">
    <property type="term" value="P:chromatin remodeling"/>
    <property type="evidence" value="ECO:0007669"/>
    <property type="project" value="InterPro"/>
</dbReference>
<evidence type="ECO:0000313" key="3">
    <source>
        <dbReference type="EMBL" id="KAG7528442.1"/>
    </source>
</evidence>
<protein>
    <recommendedName>
        <fullName evidence="2">INO80 complex subunit B-like conserved region domain-containing protein</fullName>
    </recommendedName>
</protein>
<dbReference type="Pfam" id="PF04795">
    <property type="entry name" value="PAPA-1"/>
    <property type="match status" value="1"/>
</dbReference>
<evidence type="ECO:0000256" key="1">
    <source>
        <dbReference type="SAM" id="MobiDB-lite"/>
    </source>
</evidence>
<dbReference type="SMART" id="SM01406">
    <property type="entry name" value="PAPA-1"/>
    <property type="match status" value="1"/>
</dbReference>
<dbReference type="PANTHER" id="PTHR21561">
    <property type="entry name" value="INO80 COMPLEX SUBUNIT B"/>
    <property type="match status" value="1"/>
</dbReference>
<feature type="domain" description="INO80 complex subunit B-like conserved region" evidence="2">
    <location>
        <begin position="58"/>
        <end position="148"/>
    </location>
</feature>
<evidence type="ECO:0000259" key="2">
    <source>
        <dbReference type="SMART" id="SM01406"/>
    </source>
</evidence>
<dbReference type="AlphaFoldDB" id="A0A8K0JFP3"/>
<dbReference type="InterPro" id="IPR006880">
    <property type="entry name" value="INO80B_C"/>
</dbReference>
<reference evidence="3" key="1">
    <citation type="submission" date="2020-04" db="EMBL/GenBank/DDBJ databases">
        <title>Analysis of mating type loci in Filobasidium floriforme.</title>
        <authorList>
            <person name="Nowrousian M."/>
        </authorList>
    </citation>
    <scope>NUCLEOTIDE SEQUENCE</scope>
    <source>
        <strain evidence="3">CBS 6242</strain>
    </source>
</reference>
<sequence>MDTSSEADEEDVRRASGRNGGVDRMTARQRSKHDSSYTEDLMVLPEDHSKKMVLTEQEKIRRKEETARRRKLQADQRQENDKREAIDRLLKAQTGKGRSTKELGLARDAASSIVARPAAGNGRGLAIRFHSTLRDGLPLVRLGFPGPRFVSRSLEAPTRARHTPLKQCHAPGCLQVAKYRSVRQTELGGCSAHHLRLIESKL</sequence>
<dbReference type="InterPro" id="IPR029523">
    <property type="entry name" value="INO80B/Ies2"/>
</dbReference>
<feature type="compositionally biased region" description="Basic and acidic residues" evidence="1">
    <location>
        <begin position="56"/>
        <end position="84"/>
    </location>
</feature>
<organism evidence="3 4">
    <name type="scientific">Filobasidium floriforme</name>
    <dbReference type="NCBI Taxonomy" id="5210"/>
    <lineage>
        <taxon>Eukaryota</taxon>
        <taxon>Fungi</taxon>
        <taxon>Dikarya</taxon>
        <taxon>Basidiomycota</taxon>
        <taxon>Agaricomycotina</taxon>
        <taxon>Tremellomycetes</taxon>
        <taxon>Filobasidiales</taxon>
        <taxon>Filobasidiaceae</taxon>
        <taxon>Filobasidium</taxon>
    </lineage>
</organism>
<accession>A0A8K0JFP3</accession>
<name>A0A8K0JFP3_9TREE</name>
<dbReference type="Proteomes" id="UP000812966">
    <property type="component" value="Unassembled WGS sequence"/>
</dbReference>
<proteinExistence type="predicted"/>